<accession>A0A1M5J7J6</accession>
<evidence type="ECO:0000313" key="2">
    <source>
        <dbReference type="Proteomes" id="UP000184518"/>
    </source>
</evidence>
<evidence type="ECO:0000313" key="1">
    <source>
        <dbReference type="EMBL" id="SHG35993.1"/>
    </source>
</evidence>
<reference evidence="2" key="1">
    <citation type="submission" date="2016-11" db="EMBL/GenBank/DDBJ databases">
        <authorList>
            <person name="Varghese N."/>
            <person name="Submissions S."/>
        </authorList>
    </citation>
    <scope>NUCLEOTIDE SEQUENCE [LARGE SCALE GENOMIC DNA]</scope>
    <source>
        <strain evidence="2">DSM 27619</strain>
    </source>
</reference>
<organism evidence="1 2">
    <name type="scientific">Chryseobacterium arachidis</name>
    <dbReference type="NCBI Taxonomy" id="1416778"/>
    <lineage>
        <taxon>Bacteria</taxon>
        <taxon>Pseudomonadati</taxon>
        <taxon>Bacteroidota</taxon>
        <taxon>Flavobacteriia</taxon>
        <taxon>Flavobacteriales</taxon>
        <taxon>Weeksellaceae</taxon>
        <taxon>Chryseobacterium group</taxon>
        <taxon>Chryseobacterium</taxon>
    </lineage>
</organism>
<name>A0A1M5J7J6_9FLAO</name>
<dbReference type="STRING" id="1416778.SAMN05443633_11419"/>
<dbReference type="Proteomes" id="UP000184518">
    <property type="component" value="Unassembled WGS sequence"/>
</dbReference>
<keyword evidence="2" id="KW-1185">Reference proteome</keyword>
<dbReference type="EMBL" id="FQUT01000014">
    <property type="protein sequence ID" value="SHG35993.1"/>
    <property type="molecule type" value="Genomic_DNA"/>
</dbReference>
<evidence type="ECO:0008006" key="3">
    <source>
        <dbReference type="Google" id="ProtNLM"/>
    </source>
</evidence>
<gene>
    <name evidence="1" type="ORF">SAMN05443633_11419</name>
</gene>
<protein>
    <recommendedName>
        <fullName evidence="3">TnsA endonuclease N terminal</fullName>
    </recommendedName>
</protein>
<proteinExistence type="predicted"/>
<dbReference type="RefSeq" id="WP_178362474.1">
    <property type="nucleotide sequence ID" value="NZ_FQUT01000014.1"/>
</dbReference>
<sequence>MVIISYKKTHEIDFKNVLLNTDSLIIQKHPEKKVPHYWTRNYMHILENDNSIVSYCEQPFKINYFYKKSIREFIPDFYVKYENDREKLIILNKHLIDDQELQEIEKLLQTNKINYQILREHEINTNLLYNYMFLSTYHNKGKFINDVDIHMICETVNKFKRLTIKQLLEELGKTFERKAEILYVTWYLVYGKLLNFNREEKLSLNTIIWS</sequence>
<dbReference type="AlphaFoldDB" id="A0A1M5J7J6"/>